<protein>
    <submittedName>
        <fullName evidence="1">SON protein</fullName>
    </submittedName>
</protein>
<reference evidence="1" key="1">
    <citation type="journal article" date="2021" name="PeerJ">
        <title>Extensive microbial diversity within the chicken gut microbiome revealed by metagenomics and culture.</title>
        <authorList>
            <person name="Gilroy R."/>
            <person name="Ravi A."/>
            <person name="Getino M."/>
            <person name="Pursley I."/>
            <person name="Horton D.L."/>
            <person name="Alikhan N.F."/>
            <person name="Baker D."/>
            <person name="Gharbi K."/>
            <person name="Hall N."/>
            <person name="Watson M."/>
            <person name="Adriaenssens E.M."/>
            <person name="Foster-Nyarko E."/>
            <person name="Jarju S."/>
            <person name="Secka A."/>
            <person name="Antonio M."/>
            <person name="Oren A."/>
            <person name="Chaudhuri R.R."/>
            <person name="La Ragione R."/>
            <person name="Hildebrand F."/>
            <person name="Pallen M.J."/>
        </authorList>
    </citation>
    <scope>NUCLEOTIDE SEQUENCE</scope>
    <source>
        <strain evidence="1">ChiHecec2B26-446</strain>
    </source>
</reference>
<dbReference type="AlphaFoldDB" id="A0A9D1PYS6"/>
<dbReference type="EMBL" id="DXHV01000070">
    <property type="protein sequence ID" value="HIW01018.1"/>
    <property type="molecule type" value="Genomic_DNA"/>
</dbReference>
<evidence type="ECO:0000313" key="1">
    <source>
        <dbReference type="EMBL" id="HIW01018.1"/>
    </source>
</evidence>
<sequence>MCTSATRKGPVFVSTIFLLACLLPALLFSSGCAREAQVTPSPVSGPETPCETLYTFAPGFLVVDLAAGSDIFLDPAAREFPVFCSAKEAHASLVARVSQGLLPRGDWQIFRLKGGYKELGTARGPGNYVLRTPARLAEWCPEQSYR</sequence>
<dbReference type="InterPro" id="IPR049649">
    <property type="entry name" value="DVU2496-like_C"/>
</dbReference>
<evidence type="ECO:0000313" key="2">
    <source>
        <dbReference type="Proteomes" id="UP000886752"/>
    </source>
</evidence>
<accession>A0A9D1PYS6</accession>
<gene>
    <name evidence="1" type="ORF">H9894_07510</name>
</gene>
<dbReference type="PROSITE" id="PS51257">
    <property type="entry name" value="PROKAR_LIPOPROTEIN"/>
    <property type="match status" value="1"/>
</dbReference>
<proteinExistence type="predicted"/>
<dbReference type="Proteomes" id="UP000886752">
    <property type="component" value="Unassembled WGS sequence"/>
</dbReference>
<reference evidence="1" key="2">
    <citation type="submission" date="2021-04" db="EMBL/GenBank/DDBJ databases">
        <authorList>
            <person name="Gilroy R."/>
        </authorList>
    </citation>
    <scope>NUCLEOTIDE SEQUENCE</scope>
    <source>
        <strain evidence="1">ChiHecec2B26-446</strain>
    </source>
</reference>
<organism evidence="1 2">
    <name type="scientific">Candidatus Desulfovibrio intestinipullorum</name>
    <dbReference type="NCBI Taxonomy" id="2838536"/>
    <lineage>
        <taxon>Bacteria</taxon>
        <taxon>Pseudomonadati</taxon>
        <taxon>Thermodesulfobacteriota</taxon>
        <taxon>Desulfovibrionia</taxon>
        <taxon>Desulfovibrionales</taxon>
        <taxon>Desulfovibrionaceae</taxon>
        <taxon>Desulfovibrio</taxon>
    </lineage>
</organism>
<comment type="caution">
    <text evidence="1">The sequence shown here is derived from an EMBL/GenBank/DDBJ whole genome shotgun (WGS) entry which is preliminary data.</text>
</comment>
<dbReference type="NCBIfam" id="NF041942">
    <property type="entry name" value="DVU2496_dom"/>
    <property type="match status" value="1"/>
</dbReference>
<name>A0A9D1PYS6_9BACT</name>